<dbReference type="AlphaFoldDB" id="A0A9X2ISS5"/>
<dbReference type="RefSeq" id="WP_251944687.1">
    <property type="nucleotide sequence ID" value="NZ_JAMRYM010000021.1"/>
</dbReference>
<evidence type="ECO:0000313" key="3">
    <source>
        <dbReference type="Proteomes" id="UP001155240"/>
    </source>
</evidence>
<feature type="signal peptide" evidence="1">
    <location>
        <begin position="1"/>
        <end position="25"/>
    </location>
</feature>
<accession>A0A9X2ISS5</accession>
<evidence type="ECO:0000256" key="1">
    <source>
        <dbReference type="SAM" id="SignalP"/>
    </source>
</evidence>
<gene>
    <name evidence="2" type="ORF">NB037_07380</name>
</gene>
<dbReference type="EMBL" id="JAMRYM010000021">
    <property type="protein sequence ID" value="MCM6762237.1"/>
    <property type="molecule type" value="Genomic_DNA"/>
</dbReference>
<proteinExistence type="predicted"/>
<keyword evidence="3" id="KW-1185">Reference proteome</keyword>
<name>A0A9X2ISS5_9MICO</name>
<organism evidence="2 3">
    <name type="scientific">Rathayibacter rubneri</name>
    <dbReference type="NCBI Taxonomy" id="2950106"/>
    <lineage>
        <taxon>Bacteria</taxon>
        <taxon>Bacillati</taxon>
        <taxon>Actinomycetota</taxon>
        <taxon>Actinomycetes</taxon>
        <taxon>Micrococcales</taxon>
        <taxon>Microbacteriaceae</taxon>
        <taxon>Rathayibacter</taxon>
    </lineage>
</organism>
<reference evidence="2" key="1">
    <citation type="submission" date="2022-06" db="EMBL/GenBank/DDBJ databases">
        <title>Whole genome shotgun sequencing (WGS) of Rathayibacter sp. ZW T2_19, isolated from stored onions (Allium cepa).</title>
        <authorList>
            <person name="Stoll D.A."/>
            <person name="Huch M."/>
        </authorList>
    </citation>
    <scope>NUCLEOTIDE SEQUENCE</scope>
    <source>
        <strain evidence="2">ZW T2_19</strain>
    </source>
</reference>
<dbReference type="Proteomes" id="UP001155240">
    <property type="component" value="Unassembled WGS sequence"/>
</dbReference>
<sequence length="218" mass="22435">MTRTRTAGAWAAAALLLALTGCTGGGEPAATSEAVPQLSEDELAAVLTGIQFVPDQYDGTQEMLDSIYPGLTATDASCLAPFGLGWDEDETLDDSEVEFGTSNDRSMTSVVASTGDADVASSLVADAEDALERCADGSDLFALQGEPVRTTVEQTEPALTGTDDAVGWTVTGDVGGSPFTLVGITARVGGDVVALVGWDPATNESYVPQATQMFVDEL</sequence>
<feature type="chain" id="PRO_5040816983" description="PknH-like extracellular domain-containing protein" evidence="1">
    <location>
        <begin position="26"/>
        <end position="218"/>
    </location>
</feature>
<comment type="caution">
    <text evidence="2">The sequence shown here is derived from an EMBL/GenBank/DDBJ whole genome shotgun (WGS) entry which is preliminary data.</text>
</comment>
<keyword evidence="1" id="KW-0732">Signal</keyword>
<evidence type="ECO:0000313" key="2">
    <source>
        <dbReference type="EMBL" id="MCM6762237.1"/>
    </source>
</evidence>
<evidence type="ECO:0008006" key="4">
    <source>
        <dbReference type="Google" id="ProtNLM"/>
    </source>
</evidence>
<protein>
    <recommendedName>
        <fullName evidence="4">PknH-like extracellular domain-containing protein</fullName>
    </recommendedName>
</protein>
<dbReference type="PROSITE" id="PS51257">
    <property type="entry name" value="PROKAR_LIPOPROTEIN"/>
    <property type="match status" value="1"/>
</dbReference>